<feature type="region of interest" description="Disordered" evidence="1">
    <location>
        <begin position="48"/>
        <end position="91"/>
    </location>
</feature>
<reference evidence="3" key="1">
    <citation type="journal article" date="2023" name="bioRxiv">
        <title>Complete genome of the Medicago anthracnose fungus, Colletotrichum destructivum, reveals a mini-chromosome-like region within a core chromosome.</title>
        <authorList>
            <person name="Lapalu N."/>
            <person name="Simon A."/>
            <person name="Lu A."/>
            <person name="Plaumann P.-L."/>
            <person name="Amselem J."/>
            <person name="Pigne S."/>
            <person name="Auger A."/>
            <person name="Koch C."/>
            <person name="Dallery J.-F."/>
            <person name="O'Connell R.J."/>
        </authorList>
    </citation>
    <scope>NUCLEOTIDE SEQUENCE [LARGE SCALE GENOMIC DNA]</scope>
    <source>
        <strain evidence="3">CBS 520.97</strain>
    </source>
</reference>
<dbReference type="Proteomes" id="UP001322277">
    <property type="component" value="Chromosome 2"/>
</dbReference>
<feature type="region of interest" description="Disordered" evidence="1">
    <location>
        <begin position="120"/>
        <end position="139"/>
    </location>
</feature>
<feature type="compositionally biased region" description="Basic and acidic residues" evidence="1">
    <location>
        <begin position="54"/>
        <end position="68"/>
    </location>
</feature>
<evidence type="ECO:0000256" key="1">
    <source>
        <dbReference type="SAM" id="MobiDB-lite"/>
    </source>
</evidence>
<dbReference type="RefSeq" id="XP_062775445.1">
    <property type="nucleotide sequence ID" value="XM_062919394.1"/>
</dbReference>
<evidence type="ECO:0000313" key="2">
    <source>
        <dbReference type="EMBL" id="WQF78221.1"/>
    </source>
</evidence>
<dbReference type="EMBL" id="CP137306">
    <property type="protein sequence ID" value="WQF78221.1"/>
    <property type="molecule type" value="Genomic_DNA"/>
</dbReference>
<dbReference type="AlphaFoldDB" id="A0AAX4I582"/>
<accession>A0AAX4I582</accession>
<name>A0AAX4I582_9PEZI</name>
<dbReference type="GeneID" id="87939738"/>
<evidence type="ECO:0000313" key="3">
    <source>
        <dbReference type="Proteomes" id="UP001322277"/>
    </source>
</evidence>
<gene>
    <name evidence="2" type="ORF">CDEST_03235</name>
</gene>
<dbReference type="KEGG" id="cdet:87939738"/>
<keyword evidence="3" id="KW-1185">Reference proteome</keyword>
<organism evidence="2 3">
    <name type="scientific">Colletotrichum destructivum</name>
    <dbReference type="NCBI Taxonomy" id="34406"/>
    <lineage>
        <taxon>Eukaryota</taxon>
        <taxon>Fungi</taxon>
        <taxon>Dikarya</taxon>
        <taxon>Ascomycota</taxon>
        <taxon>Pezizomycotina</taxon>
        <taxon>Sordariomycetes</taxon>
        <taxon>Hypocreomycetidae</taxon>
        <taxon>Glomerellales</taxon>
        <taxon>Glomerellaceae</taxon>
        <taxon>Colletotrichum</taxon>
        <taxon>Colletotrichum destructivum species complex</taxon>
    </lineage>
</organism>
<proteinExistence type="predicted"/>
<sequence length="139" mass="15442">MATLHYDTRSDWGWDFAIARPSHHPHFTPALLFVPALDCRLRPIGTLQRSKQQVPKDSRPLPRSDVVRTYETSRCGHRDPESWGATEDDVPAGQQQRGFGLCVWVVVRLLATPAVEGLADCPCSRPPPPAPAPETRAKP</sequence>
<protein>
    <submittedName>
        <fullName evidence="2">Uncharacterized protein</fullName>
    </submittedName>
</protein>